<evidence type="ECO:0000256" key="11">
    <source>
        <dbReference type="RuleBase" id="RU363032"/>
    </source>
</evidence>
<evidence type="ECO:0000256" key="3">
    <source>
        <dbReference type="ARBA" id="ARBA00009047"/>
    </source>
</evidence>
<dbReference type="SUPFAM" id="SSF161098">
    <property type="entry name" value="MetI-like"/>
    <property type="match status" value="1"/>
</dbReference>
<keyword evidence="9 11" id="KW-0472">Membrane</keyword>
<dbReference type="InterPro" id="IPR035906">
    <property type="entry name" value="MetI-like_sf"/>
</dbReference>
<dbReference type="Proteomes" id="UP001242480">
    <property type="component" value="Unassembled WGS sequence"/>
</dbReference>
<comment type="subcellular location">
    <subcellularLocation>
        <location evidence="2 11">Cell membrane</location>
        <topology evidence="2 11">Multi-pass membrane protein</topology>
    </subcellularLocation>
</comment>
<evidence type="ECO:0000256" key="10">
    <source>
        <dbReference type="ARBA" id="ARBA00041109"/>
    </source>
</evidence>
<protein>
    <recommendedName>
        <fullName evidence="10">Maltose/maltodextrin transport system permease protein MalG</fullName>
    </recommendedName>
</protein>
<evidence type="ECO:0000256" key="1">
    <source>
        <dbReference type="ARBA" id="ARBA00002264"/>
    </source>
</evidence>
<dbReference type="PANTHER" id="PTHR32243">
    <property type="entry name" value="MALTOSE TRANSPORT SYSTEM PERMEASE-RELATED"/>
    <property type="match status" value="1"/>
</dbReference>
<evidence type="ECO:0000313" key="13">
    <source>
        <dbReference type="EMBL" id="MDQ0474064.1"/>
    </source>
</evidence>
<gene>
    <name evidence="13" type="ORF">QO011_007103</name>
</gene>
<sequence>MKPSRLASIALHLAAVAFAAVILAPIAWMVLLSVSSTKDLTTLPFRWIPAELDLSRYAELIHYADNTRGKAFLLALRNTITVAAGTTAVALVCAVPAAWSFSRFRGRQSPLLGVVIAIYMMPATAIVVPLYRILSGAGLLNTPIGLILVDCTLVLPFAIWLMKSNFDAVPSEIEEAAFVDGAGVLKTLWLVTLPMVRPALATTALFAILNVWDEFLYAFIFTSDSRAQTLVVTIANLASGRESDYGLLATAGLLTALPPILIGIVLQRTLVSGLAQGGIKG</sequence>
<feature type="transmembrane region" description="Helical" evidence="11">
    <location>
        <begin position="111"/>
        <end position="131"/>
    </location>
</feature>
<evidence type="ECO:0000256" key="8">
    <source>
        <dbReference type="ARBA" id="ARBA00022989"/>
    </source>
</evidence>
<comment type="function">
    <text evidence="1">Part of the ABC transporter complex MalEFGK involved in maltose/maltodextrin import. Probably responsible for the translocation of the substrate across the membrane.</text>
</comment>
<keyword evidence="8 11" id="KW-1133">Transmembrane helix</keyword>
<keyword evidence="5" id="KW-1003">Cell membrane</keyword>
<evidence type="ECO:0000256" key="9">
    <source>
        <dbReference type="ARBA" id="ARBA00023136"/>
    </source>
</evidence>
<dbReference type="PROSITE" id="PS50928">
    <property type="entry name" value="ABC_TM1"/>
    <property type="match status" value="1"/>
</dbReference>
<evidence type="ECO:0000259" key="12">
    <source>
        <dbReference type="PROSITE" id="PS50928"/>
    </source>
</evidence>
<feature type="transmembrane region" description="Helical" evidence="11">
    <location>
        <begin position="9"/>
        <end position="31"/>
    </location>
</feature>
<comment type="caution">
    <text evidence="13">The sequence shown here is derived from an EMBL/GenBank/DDBJ whole genome shotgun (WGS) entry which is preliminary data.</text>
</comment>
<dbReference type="InterPro" id="IPR050901">
    <property type="entry name" value="BP-dep_ABC_trans_perm"/>
</dbReference>
<feature type="transmembrane region" description="Helical" evidence="11">
    <location>
        <begin position="80"/>
        <end position="99"/>
    </location>
</feature>
<comment type="similarity">
    <text evidence="3">Belongs to the binding-protein-dependent transport system permease family. MalFG subfamily.</text>
</comment>
<feature type="domain" description="ABC transmembrane type-1" evidence="12">
    <location>
        <begin position="76"/>
        <end position="266"/>
    </location>
</feature>
<keyword evidence="4 11" id="KW-0813">Transport</keyword>
<dbReference type="Gene3D" id="1.10.3720.10">
    <property type="entry name" value="MetI-like"/>
    <property type="match status" value="1"/>
</dbReference>
<keyword evidence="7 11" id="KW-0812">Transmembrane</keyword>
<keyword evidence="6 13" id="KW-0762">Sugar transport</keyword>
<evidence type="ECO:0000256" key="2">
    <source>
        <dbReference type="ARBA" id="ARBA00004651"/>
    </source>
</evidence>
<dbReference type="EMBL" id="JAUSVX010000020">
    <property type="protein sequence ID" value="MDQ0474064.1"/>
    <property type="molecule type" value="Genomic_DNA"/>
</dbReference>
<organism evidence="13 14">
    <name type="scientific">Labrys wisconsinensis</name>
    <dbReference type="NCBI Taxonomy" id="425677"/>
    <lineage>
        <taxon>Bacteria</taxon>
        <taxon>Pseudomonadati</taxon>
        <taxon>Pseudomonadota</taxon>
        <taxon>Alphaproteobacteria</taxon>
        <taxon>Hyphomicrobiales</taxon>
        <taxon>Xanthobacteraceae</taxon>
        <taxon>Labrys</taxon>
    </lineage>
</organism>
<reference evidence="13 14" key="1">
    <citation type="submission" date="2023-07" db="EMBL/GenBank/DDBJ databases">
        <title>Genomic Encyclopedia of Type Strains, Phase IV (KMG-IV): sequencing the most valuable type-strain genomes for metagenomic binning, comparative biology and taxonomic classification.</title>
        <authorList>
            <person name="Goeker M."/>
        </authorList>
    </citation>
    <scope>NUCLEOTIDE SEQUENCE [LARGE SCALE GENOMIC DNA]</scope>
    <source>
        <strain evidence="13 14">DSM 19619</strain>
    </source>
</reference>
<dbReference type="Pfam" id="PF00528">
    <property type="entry name" value="BPD_transp_1"/>
    <property type="match status" value="1"/>
</dbReference>
<feature type="transmembrane region" description="Helical" evidence="11">
    <location>
        <begin position="143"/>
        <end position="162"/>
    </location>
</feature>
<evidence type="ECO:0000256" key="5">
    <source>
        <dbReference type="ARBA" id="ARBA00022475"/>
    </source>
</evidence>
<dbReference type="InterPro" id="IPR000515">
    <property type="entry name" value="MetI-like"/>
</dbReference>
<evidence type="ECO:0000256" key="4">
    <source>
        <dbReference type="ARBA" id="ARBA00022448"/>
    </source>
</evidence>
<evidence type="ECO:0000256" key="7">
    <source>
        <dbReference type="ARBA" id="ARBA00022692"/>
    </source>
</evidence>
<proteinExistence type="inferred from homology"/>
<evidence type="ECO:0000256" key="6">
    <source>
        <dbReference type="ARBA" id="ARBA00022597"/>
    </source>
</evidence>
<keyword evidence="14" id="KW-1185">Reference proteome</keyword>
<accession>A0ABU0JIJ0</accession>
<dbReference type="PANTHER" id="PTHR32243:SF50">
    <property type="entry name" value="MALTOSE_MALTODEXTRIN TRANSPORT SYSTEM PERMEASE PROTEIN MALG"/>
    <property type="match status" value="1"/>
</dbReference>
<evidence type="ECO:0000313" key="14">
    <source>
        <dbReference type="Proteomes" id="UP001242480"/>
    </source>
</evidence>
<dbReference type="CDD" id="cd06261">
    <property type="entry name" value="TM_PBP2"/>
    <property type="match status" value="1"/>
</dbReference>
<name>A0ABU0JIJ0_9HYPH</name>
<feature type="transmembrane region" description="Helical" evidence="11">
    <location>
        <begin position="245"/>
        <end position="266"/>
    </location>
</feature>